<feature type="domain" description="Sortilin N-terminal" evidence="3">
    <location>
        <begin position="477"/>
        <end position="583"/>
    </location>
</feature>
<dbReference type="CDD" id="cd15482">
    <property type="entry name" value="Sialidase_non-viral"/>
    <property type="match status" value="1"/>
</dbReference>
<gene>
    <name evidence="4" type="ORF">KC729_11200</name>
</gene>
<dbReference type="PANTHER" id="PTHR12106">
    <property type="entry name" value="SORTILIN RELATED"/>
    <property type="match status" value="1"/>
</dbReference>
<proteinExistence type="predicted"/>
<accession>A0A956M1Q4</accession>
<evidence type="ECO:0000313" key="4">
    <source>
        <dbReference type="EMBL" id="MCA9728241.1"/>
    </source>
</evidence>
<dbReference type="EMBL" id="JAGQHR010000331">
    <property type="protein sequence ID" value="MCA9728241.1"/>
    <property type="molecule type" value="Genomic_DNA"/>
</dbReference>
<name>A0A956M1Q4_UNCEI</name>
<dbReference type="InterPro" id="IPR015943">
    <property type="entry name" value="WD40/YVTN_repeat-like_dom_sf"/>
</dbReference>
<sequence length="693" mass="73111">MNRRLLTLAFYCVAATFAVPTARADWNPIQAEIYAGYLSAMGVAPTNPDRIYVGTTANGFYRTDDAGLHWLDIAGALPPGQRIGSIAVSPTDPDVVLAGSGALSPVSVSIYRSTDGGDHWAPISAGLNMGSVSRILFDPLDDAVVFAAVSGTGKGVYRSSDGGVTWDWSTAAFGSQTIYDLALDPADPDRVIALASGKYYRSVDSGATWQTITESGNLGRLSWSVANPDLVWAVGTNASSDDRLFQSLDGGLTFSERPLPAGDAGYFRAVAGDPVDPDRVIVSGLHSCGGFDGGAAWRTTNQGSSWSLIFSPSTCSERAFDITYDAFDPSRLYFATPGVEGFWVSLNNGSTWTSRKEGLHSYSVDLVRSDGLGTTYARGYFTNLIANDPTGSWLEIPQSEEYELWGFDLNRSTSGLIYQVGQVFFGDFGRPLANTSADFGFNWSPLPGELPIGVEGWPLQVASAANDHRVYVFGNASVYRSDDQGESYVEVNSTRTLDVAAVDPSNQDRILGAGTSGASLWLSTDAGATWNPSNSGLPPGAVVYIEYDPADSDHVLVAVNHAGAFESTDGGAGWAPFLSYTGQILDAAWDPALAHIYLATQDDGVVSNDPGLGSYGLNATRVASVAYDAPSRTLLAGTTNGAYVTALLDPADVREDETGAPSLVSVEVAPVPARTEVAIALRRAESTGAGAVR</sequence>
<feature type="chain" id="PRO_5037108129" description="Sortilin N-terminal domain-containing protein" evidence="2">
    <location>
        <begin position="25"/>
        <end position="693"/>
    </location>
</feature>
<dbReference type="PANTHER" id="PTHR12106:SF27">
    <property type="entry name" value="SORTILIN-RELATED RECEPTOR"/>
    <property type="match status" value="1"/>
</dbReference>
<dbReference type="Proteomes" id="UP000697710">
    <property type="component" value="Unassembled WGS sequence"/>
</dbReference>
<dbReference type="Gene3D" id="2.130.10.10">
    <property type="entry name" value="YVTN repeat-like/Quinoprotein amine dehydrogenase"/>
    <property type="match status" value="3"/>
</dbReference>
<feature type="domain" description="Sortilin N-terminal" evidence="3">
    <location>
        <begin position="109"/>
        <end position="226"/>
    </location>
</feature>
<comment type="caution">
    <text evidence="4">The sequence shown here is derived from an EMBL/GenBank/DDBJ whole genome shotgun (WGS) entry which is preliminary data.</text>
</comment>
<dbReference type="SUPFAM" id="SSF110296">
    <property type="entry name" value="Oligoxyloglucan reducing end-specific cellobiohydrolase"/>
    <property type="match status" value="2"/>
</dbReference>
<evidence type="ECO:0000259" key="3">
    <source>
        <dbReference type="Pfam" id="PF15902"/>
    </source>
</evidence>
<keyword evidence="2" id="KW-0732">Signal</keyword>
<keyword evidence="1" id="KW-0677">Repeat</keyword>
<dbReference type="InterPro" id="IPR050310">
    <property type="entry name" value="VPS10-sortilin"/>
</dbReference>
<evidence type="ECO:0000256" key="1">
    <source>
        <dbReference type="ARBA" id="ARBA00022737"/>
    </source>
</evidence>
<reference evidence="4" key="1">
    <citation type="submission" date="2020-04" db="EMBL/GenBank/DDBJ databases">
        <authorList>
            <person name="Zhang T."/>
        </authorList>
    </citation>
    <scope>NUCLEOTIDE SEQUENCE</scope>
    <source>
        <strain evidence="4">HKST-UBA01</strain>
    </source>
</reference>
<feature type="signal peptide" evidence="2">
    <location>
        <begin position="1"/>
        <end position="24"/>
    </location>
</feature>
<feature type="non-terminal residue" evidence="4">
    <location>
        <position position="693"/>
    </location>
</feature>
<reference evidence="4" key="2">
    <citation type="journal article" date="2021" name="Microbiome">
        <title>Successional dynamics and alternative stable states in a saline activated sludge microbial community over 9 years.</title>
        <authorList>
            <person name="Wang Y."/>
            <person name="Ye J."/>
            <person name="Ju F."/>
            <person name="Liu L."/>
            <person name="Boyd J.A."/>
            <person name="Deng Y."/>
            <person name="Parks D.H."/>
            <person name="Jiang X."/>
            <person name="Yin X."/>
            <person name="Woodcroft B.J."/>
            <person name="Tyson G.W."/>
            <person name="Hugenholtz P."/>
            <person name="Polz M.F."/>
            <person name="Zhang T."/>
        </authorList>
    </citation>
    <scope>NUCLEOTIDE SEQUENCE</scope>
    <source>
        <strain evidence="4">HKST-UBA01</strain>
    </source>
</reference>
<organism evidence="4 5">
    <name type="scientific">Eiseniibacteriota bacterium</name>
    <dbReference type="NCBI Taxonomy" id="2212470"/>
    <lineage>
        <taxon>Bacteria</taxon>
        <taxon>Candidatus Eiseniibacteriota</taxon>
    </lineage>
</organism>
<dbReference type="Pfam" id="PF15902">
    <property type="entry name" value="Sortilin-Vps10"/>
    <property type="match status" value="2"/>
</dbReference>
<evidence type="ECO:0000256" key="2">
    <source>
        <dbReference type="SAM" id="SignalP"/>
    </source>
</evidence>
<protein>
    <recommendedName>
        <fullName evidence="3">Sortilin N-terminal domain-containing protein</fullName>
    </recommendedName>
</protein>
<evidence type="ECO:0000313" key="5">
    <source>
        <dbReference type="Proteomes" id="UP000697710"/>
    </source>
</evidence>
<dbReference type="AlphaFoldDB" id="A0A956M1Q4"/>
<dbReference type="InterPro" id="IPR031778">
    <property type="entry name" value="Sortilin_N"/>
</dbReference>